<dbReference type="EMBL" id="FMSV02000136">
    <property type="protein sequence ID" value="SEH04942.1"/>
    <property type="molecule type" value="Genomic_DNA"/>
</dbReference>
<evidence type="ECO:0000313" key="3">
    <source>
        <dbReference type="Proteomes" id="UP000236724"/>
    </source>
</evidence>
<reference evidence="2 3" key="1">
    <citation type="submission" date="2016-10" db="EMBL/GenBank/DDBJ databases">
        <authorList>
            <person name="de Groot N.N."/>
        </authorList>
    </citation>
    <scope>NUCLEOTIDE SEQUENCE [LARGE SCALE GENOMIC DNA]</scope>
    <source>
        <strain evidence="2">MBHS1</strain>
    </source>
</reference>
<proteinExistence type="predicted"/>
<evidence type="ECO:0000259" key="1">
    <source>
        <dbReference type="Pfam" id="PF10592"/>
    </source>
</evidence>
<dbReference type="OrthoDB" id="9806213at2"/>
<organism evidence="2 3">
    <name type="scientific">Candidatus Venteria ishoeyi</name>
    <dbReference type="NCBI Taxonomy" id="1899563"/>
    <lineage>
        <taxon>Bacteria</taxon>
        <taxon>Pseudomonadati</taxon>
        <taxon>Pseudomonadota</taxon>
        <taxon>Gammaproteobacteria</taxon>
        <taxon>Thiotrichales</taxon>
        <taxon>Thiotrichaceae</taxon>
        <taxon>Venteria</taxon>
    </lineage>
</organism>
<gene>
    <name evidence="2" type="ORF">MBHS_00795</name>
</gene>
<protein>
    <submittedName>
        <fullName evidence="2">AIPR protein</fullName>
    </submittedName>
</protein>
<dbReference type="Pfam" id="PF10592">
    <property type="entry name" value="AIPR"/>
    <property type="match status" value="1"/>
</dbReference>
<dbReference type="InterPro" id="IPR018891">
    <property type="entry name" value="AIPR_C"/>
</dbReference>
<dbReference type="AlphaFoldDB" id="A0A1H6F4C2"/>
<sequence>MTNFQIVNGGQTTASLFNAQRNSKADLDGIHVQVKLTIIPPEEAEDIVPKISEYANTQNKVSAADFFSNHPFHLRIEEISRRLWAPSPTGNLRETRWYYERTRGQYANAQSNLTPARKKEFLAIHPRRQMFIKTDLAKFENSWGMMPHIVSLGAQKNFVKFAESVSKKWEKDNRHFNEFYFKKLIAKAILFRTIDRAIMKQSWYGGYKANIVTYTVAKFSQILGQKNMCIHFEQIWNKQSISQNMEEFLISMAETINSAIQIPPQGITNVTEWCKRESCWLRIQHIQQDIPEQLKHDLLTKDENKQKESNAKTIQDTDNNIQNQTYVVEKGSAFWNKILDWSEVHSIFSPKEIDILNAARKIPSKIPTERQSLKLMDIEQKALDDGFKL</sequence>
<feature type="domain" description="Abortive phage infection protein C-terminal" evidence="1">
    <location>
        <begin position="2"/>
        <end position="261"/>
    </location>
</feature>
<name>A0A1H6F4C2_9GAMM</name>
<keyword evidence="3" id="KW-1185">Reference proteome</keyword>
<accession>A0A1H6F4C2</accession>
<evidence type="ECO:0000313" key="2">
    <source>
        <dbReference type="EMBL" id="SEH04942.1"/>
    </source>
</evidence>
<dbReference type="Proteomes" id="UP000236724">
    <property type="component" value="Unassembled WGS sequence"/>
</dbReference>